<evidence type="ECO:0000256" key="2">
    <source>
        <dbReference type="ARBA" id="ARBA00007866"/>
    </source>
</evidence>
<dbReference type="Gene3D" id="1.10.287.90">
    <property type="match status" value="1"/>
</dbReference>
<dbReference type="PANTHER" id="PTHR22888:SF9">
    <property type="entry name" value="CYTOCHROME C OXIDASE SUBUNIT 2"/>
    <property type="match status" value="1"/>
</dbReference>
<feature type="transmembrane region" description="Helical" evidence="13">
    <location>
        <begin position="102"/>
        <end position="120"/>
    </location>
</feature>
<keyword evidence="6 13" id="KW-0812">Transmembrane</keyword>
<dbReference type="InterPro" id="IPR045187">
    <property type="entry name" value="CcO_II"/>
</dbReference>
<dbReference type="PRINTS" id="PR01166">
    <property type="entry name" value="CYCOXIDASEII"/>
</dbReference>
<feature type="transmembrane region" description="Helical" evidence="13">
    <location>
        <begin position="58"/>
        <end position="81"/>
    </location>
</feature>
<evidence type="ECO:0000256" key="8">
    <source>
        <dbReference type="ARBA" id="ARBA00022967"/>
    </source>
</evidence>
<dbReference type="GO" id="GO:0004129">
    <property type="term" value="F:cytochrome-c oxidase activity"/>
    <property type="evidence" value="ECO:0007669"/>
    <property type="project" value="UniProtKB-EC"/>
</dbReference>
<dbReference type="GO" id="GO:0016491">
    <property type="term" value="F:oxidoreductase activity"/>
    <property type="evidence" value="ECO:0007669"/>
    <property type="project" value="InterPro"/>
</dbReference>
<gene>
    <name evidence="15" type="ORF">UFOPK1433_00504</name>
</gene>
<evidence type="ECO:0000256" key="6">
    <source>
        <dbReference type="ARBA" id="ARBA00022692"/>
    </source>
</evidence>
<dbReference type="InterPro" id="IPR014222">
    <property type="entry name" value="Cyt_c_oxidase_su2"/>
</dbReference>
<keyword evidence="10 13" id="KW-1133">Transmembrane helix</keyword>
<evidence type="ECO:0000256" key="7">
    <source>
        <dbReference type="ARBA" id="ARBA00022723"/>
    </source>
</evidence>
<evidence type="ECO:0000259" key="14">
    <source>
        <dbReference type="PROSITE" id="PS50857"/>
    </source>
</evidence>
<evidence type="ECO:0000256" key="4">
    <source>
        <dbReference type="ARBA" id="ARBA00022448"/>
    </source>
</evidence>
<dbReference type="InterPro" id="IPR008972">
    <property type="entry name" value="Cupredoxin"/>
</dbReference>
<keyword evidence="5" id="KW-0679">Respiratory chain</keyword>
<dbReference type="AlphaFoldDB" id="A0A6J6BPH8"/>
<dbReference type="GO" id="GO:0005507">
    <property type="term" value="F:copper ion binding"/>
    <property type="evidence" value="ECO:0007669"/>
    <property type="project" value="InterPro"/>
</dbReference>
<dbReference type="GO" id="GO:0016020">
    <property type="term" value="C:membrane"/>
    <property type="evidence" value="ECO:0007669"/>
    <property type="project" value="UniProtKB-SubCell"/>
</dbReference>
<dbReference type="SUPFAM" id="SSF81464">
    <property type="entry name" value="Cytochrome c oxidase subunit II-like, transmembrane region"/>
    <property type="match status" value="1"/>
</dbReference>
<protein>
    <recommendedName>
        <fullName evidence="3">cytochrome-c oxidase</fullName>
        <ecNumber evidence="3">7.1.1.9</ecNumber>
    </recommendedName>
</protein>
<evidence type="ECO:0000313" key="15">
    <source>
        <dbReference type="EMBL" id="CAB4541070.1"/>
    </source>
</evidence>
<evidence type="ECO:0000256" key="9">
    <source>
        <dbReference type="ARBA" id="ARBA00022982"/>
    </source>
</evidence>
<evidence type="ECO:0000256" key="13">
    <source>
        <dbReference type="SAM" id="Phobius"/>
    </source>
</evidence>
<accession>A0A6J6BPH8</accession>
<evidence type="ECO:0000256" key="10">
    <source>
        <dbReference type="ARBA" id="ARBA00022989"/>
    </source>
</evidence>
<dbReference type="PANTHER" id="PTHR22888">
    <property type="entry name" value="CYTOCHROME C OXIDASE, SUBUNIT II"/>
    <property type="match status" value="1"/>
</dbReference>
<keyword evidence="9" id="KW-0249">Electron transport</keyword>
<sequence>MLSRRTFRASLAGVAASTTLFLTGCSQEDFGKAIWMPLPASSSDVTNHTDAITDLWNISWAVLWAVGAIAWGLMFWAIIVYRRRKGDEHLPAQMRYNNPIEVLFTVVPLILVIGFFAFTARDMKAIETPNNAEVKIEVIGKQWSWDFNYTQANVYESGIQSQYKAGKTDNFKDLPTLYLPVNKEVEITLNSRDVDHSFWVIDFLYKKDALPGKTNHIYFTPTKEGTYVGKCAELCGEFHSMMLFNVKVVSQSDYEKHLADLQAAGQVGQLSIDDSRNQNLPGVSAPVENEG</sequence>
<dbReference type="PROSITE" id="PS50857">
    <property type="entry name" value="COX2_CUA"/>
    <property type="match status" value="1"/>
</dbReference>
<keyword evidence="12 13" id="KW-0472">Membrane</keyword>
<feature type="domain" description="Cytochrome oxidase subunit II copper A binding" evidence="14">
    <location>
        <begin position="131"/>
        <end position="260"/>
    </location>
</feature>
<keyword evidence="8" id="KW-1278">Translocase</keyword>
<dbReference type="GO" id="GO:0042773">
    <property type="term" value="P:ATP synthesis coupled electron transport"/>
    <property type="evidence" value="ECO:0007669"/>
    <property type="project" value="TreeGrafter"/>
</dbReference>
<dbReference type="CDD" id="cd13919">
    <property type="entry name" value="CuRO_HCO_II_like_5"/>
    <property type="match status" value="1"/>
</dbReference>
<comment type="similarity">
    <text evidence="2">Belongs to the cytochrome c oxidase subunit 2 family.</text>
</comment>
<keyword evidence="4" id="KW-0813">Transport</keyword>
<reference evidence="15" key="1">
    <citation type="submission" date="2020-05" db="EMBL/GenBank/DDBJ databases">
        <authorList>
            <person name="Chiriac C."/>
            <person name="Salcher M."/>
            <person name="Ghai R."/>
            <person name="Kavagutti S V."/>
        </authorList>
    </citation>
    <scope>NUCLEOTIDE SEQUENCE</scope>
</reference>
<evidence type="ECO:0000256" key="3">
    <source>
        <dbReference type="ARBA" id="ARBA00012949"/>
    </source>
</evidence>
<evidence type="ECO:0000256" key="1">
    <source>
        <dbReference type="ARBA" id="ARBA00004141"/>
    </source>
</evidence>
<evidence type="ECO:0000256" key="12">
    <source>
        <dbReference type="ARBA" id="ARBA00023136"/>
    </source>
</evidence>
<dbReference type="EMBL" id="CAEZSN010000044">
    <property type="protein sequence ID" value="CAB4541070.1"/>
    <property type="molecule type" value="Genomic_DNA"/>
</dbReference>
<evidence type="ECO:0000256" key="11">
    <source>
        <dbReference type="ARBA" id="ARBA00023008"/>
    </source>
</evidence>
<dbReference type="InterPro" id="IPR036257">
    <property type="entry name" value="Cyt_c_oxidase_su2_TM_sf"/>
</dbReference>
<dbReference type="PROSITE" id="PS00078">
    <property type="entry name" value="COX2"/>
    <property type="match status" value="1"/>
</dbReference>
<evidence type="ECO:0000256" key="5">
    <source>
        <dbReference type="ARBA" id="ARBA00022660"/>
    </source>
</evidence>
<organism evidence="15">
    <name type="scientific">freshwater metagenome</name>
    <dbReference type="NCBI Taxonomy" id="449393"/>
    <lineage>
        <taxon>unclassified sequences</taxon>
        <taxon>metagenomes</taxon>
        <taxon>ecological metagenomes</taxon>
    </lineage>
</organism>
<dbReference type="PROSITE" id="PS51257">
    <property type="entry name" value="PROKAR_LIPOPROTEIN"/>
    <property type="match status" value="1"/>
</dbReference>
<comment type="subcellular location">
    <subcellularLocation>
        <location evidence="1">Membrane</location>
        <topology evidence="1">Multi-pass membrane protein</topology>
    </subcellularLocation>
</comment>
<dbReference type="Gene3D" id="2.60.40.420">
    <property type="entry name" value="Cupredoxins - blue copper proteins"/>
    <property type="match status" value="1"/>
</dbReference>
<dbReference type="InterPro" id="IPR002429">
    <property type="entry name" value="CcO_II-like_C"/>
</dbReference>
<proteinExistence type="inferred from homology"/>
<keyword evidence="11" id="KW-0186">Copper</keyword>
<dbReference type="Pfam" id="PF00116">
    <property type="entry name" value="COX2"/>
    <property type="match status" value="1"/>
</dbReference>
<dbReference type="SUPFAM" id="SSF49503">
    <property type="entry name" value="Cupredoxins"/>
    <property type="match status" value="1"/>
</dbReference>
<name>A0A6J6BPH8_9ZZZZ</name>
<keyword evidence="7" id="KW-0479">Metal-binding</keyword>
<dbReference type="EC" id="7.1.1.9" evidence="3"/>
<dbReference type="InterPro" id="IPR001505">
    <property type="entry name" value="Copper_CuA"/>
</dbReference>
<dbReference type="NCBIfam" id="TIGR02866">
    <property type="entry name" value="CoxB"/>
    <property type="match status" value="1"/>
</dbReference>